<dbReference type="InterPro" id="IPR007052">
    <property type="entry name" value="CS_dom"/>
</dbReference>
<dbReference type="SUPFAM" id="SSF55856">
    <property type="entry name" value="Cytochrome b5-like heme/steroid binding domain"/>
    <property type="match status" value="1"/>
</dbReference>
<feature type="domain" description="Cytochrome b5 heme-binding" evidence="13">
    <location>
        <begin position="51"/>
        <end position="127"/>
    </location>
</feature>
<dbReference type="InterPro" id="IPR008978">
    <property type="entry name" value="HSP20-like_chaperone"/>
</dbReference>
<dbReference type="AlphaFoldDB" id="A0A7M7JKS5"/>
<feature type="domain" description="FAD-binding FR-type" evidence="15">
    <location>
        <begin position="314"/>
        <end position="426"/>
    </location>
</feature>
<dbReference type="FunFam" id="3.10.120.10:FF:000001">
    <property type="entry name" value="Cytochrome b5 reductase 4"/>
    <property type="match status" value="1"/>
</dbReference>
<dbReference type="Pfam" id="PF00175">
    <property type="entry name" value="NAD_binding_1"/>
    <property type="match status" value="1"/>
</dbReference>
<feature type="region of interest" description="Disordered" evidence="12">
    <location>
        <begin position="1"/>
        <end position="23"/>
    </location>
</feature>
<dbReference type="Proteomes" id="UP000594260">
    <property type="component" value="Unplaced"/>
</dbReference>
<dbReference type="InterPro" id="IPR017927">
    <property type="entry name" value="FAD-bd_FR_type"/>
</dbReference>
<dbReference type="PROSITE" id="PS51203">
    <property type="entry name" value="CS"/>
    <property type="match status" value="1"/>
</dbReference>
<comment type="catalytic activity">
    <reaction evidence="11">
        <text>2 Fe(III)-[cytochrome b5] + NADH = 2 Fe(II)-[cytochrome b5] + NAD(+) + H(+)</text>
        <dbReference type="Rhea" id="RHEA:46680"/>
        <dbReference type="Rhea" id="RHEA-COMP:10438"/>
        <dbReference type="Rhea" id="RHEA-COMP:10439"/>
        <dbReference type="ChEBI" id="CHEBI:15378"/>
        <dbReference type="ChEBI" id="CHEBI:29033"/>
        <dbReference type="ChEBI" id="CHEBI:29034"/>
        <dbReference type="ChEBI" id="CHEBI:57540"/>
        <dbReference type="ChEBI" id="CHEBI:57945"/>
        <dbReference type="EC" id="1.6.2.2"/>
    </reaction>
</comment>
<dbReference type="KEGG" id="vde:111246834"/>
<evidence type="ECO:0000256" key="1">
    <source>
        <dbReference type="ARBA" id="ARBA00006105"/>
    </source>
</evidence>
<evidence type="ECO:0000256" key="11">
    <source>
        <dbReference type="ARBA" id="ARBA00047682"/>
    </source>
</evidence>
<dbReference type="SUPFAM" id="SSF49764">
    <property type="entry name" value="HSP20-like chaperones"/>
    <property type="match status" value="1"/>
</dbReference>
<dbReference type="PRINTS" id="PR00363">
    <property type="entry name" value="CYTOCHROMEB5"/>
</dbReference>
<keyword evidence="17" id="KW-1185">Reference proteome</keyword>
<dbReference type="EnsemblMetazoa" id="XM_022797090">
    <property type="protein sequence ID" value="XP_022652825"/>
    <property type="gene ID" value="LOC111246834"/>
</dbReference>
<dbReference type="CDD" id="cd06183">
    <property type="entry name" value="cyt_b5_reduct_like"/>
    <property type="match status" value="1"/>
</dbReference>
<dbReference type="GO" id="GO:0020037">
    <property type="term" value="F:heme binding"/>
    <property type="evidence" value="ECO:0007669"/>
    <property type="project" value="InterPro"/>
</dbReference>
<evidence type="ECO:0000256" key="4">
    <source>
        <dbReference type="ARBA" id="ARBA00022617"/>
    </source>
</evidence>
<dbReference type="Gene3D" id="3.10.120.10">
    <property type="entry name" value="Cytochrome b5-like heme/steroid binding domain"/>
    <property type="match status" value="1"/>
</dbReference>
<dbReference type="PROSITE" id="PS00191">
    <property type="entry name" value="CYTOCHROME_B5_1"/>
    <property type="match status" value="1"/>
</dbReference>
<name>A0A7M7JKS5_VARDE</name>
<dbReference type="PANTHER" id="PTHR46237">
    <property type="entry name" value="CYTOCHROME B5 REDUCTASE 4 FAMILY MEMBER"/>
    <property type="match status" value="1"/>
</dbReference>
<dbReference type="Pfam" id="PF00970">
    <property type="entry name" value="FAD_binding_6"/>
    <property type="match status" value="1"/>
</dbReference>
<evidence type="ECO:0000256" key="5">
    <source>
        <dbReference type="ARBA" id="ARBA00022723"/>
    </source>
</evidence>
<evidence type="ECO:0000259" key="15">
    <source>
        <dbReference type="PROSITE" id="PS51384"/>
    </source>
</evidence>
<evidence type="ECO:0000313" key="17">
    <source>
        <dbReference type="Proteomes" id="UP000594260"/>
    </source>
</evidence>
<protein>
    <recommendedName>
        <fullName evidence="3">Cytochrome b5 reductase 4</fullName>
        <ecNumber evidence="2">1.6.2.2</ecNumber>
    </recommendedName>
    <alternativeName>
        <fullName evidence="10">Flavohemoprotein b5/b5R</fullName>
    </alternativeName>
    <alternativeName>
        <fullName evidence="9">cb5/cb5R</fullName>
    </alternativeName>
</protein>
<comment type="similarity">
    <text evidence="1">Belongs to the flavoprotein pyridine nucleotide cytochrome reductase family.</text>
</comment>
<keyword evidence="6" id="KW-0560">Oxidoreductase</keyword>
<dbReference type="InterPro" id="IPR036400">
    <property type="entry name" value="Cyt_B5-like_heme/steroid_sf"/>
</dbReference>
<dbReference type="SMART" id="SM01117">
    <property type="entry name" value="Cyt-b5"/>
    <property type="match status" value="1"/>
</dbReference>
<evidence type="ECO:0000313" key="16">
    <source>
        <dbReference type="EnsemblMetazoa" id="XP_022652825"/>
    </source>
</evidence>
<dbReference type="SUPFAM" id="SSF52343">
    <property type="entry name" value="Ferredoxin reductase-like, C-terminal NADP-linked domain"/>
    <property type="match status" value="1"/>
</dbReference>
<dbReference type="GO" id="GO:0090524">
    <property type="term" value="F:cytochrome-b5 reductase activity, acting on NADH"/>
    <property type="evidence" value="ECO:0007669"/>
    <property type="project" value="UniProtKB-EC"/>
</dbReference>
<dbReference type="CDD" id="cd06463">
    <property type="entry name" value="p23_like"/>
    <property type="match status" value="1"/>
</dbReference>
<dbReference type="Pfam" id="PF00173">
    <property type="entry name" value="Cyt-b5"/>
    <property type="match status" value="1"/>
</dbReference>
<evidence type="ECO:0000259" key="14">
    <source>
        <dbReference type="PROSITE" id="PS51203"/>
    </source>
</evidence>
<evidence type="ECO:0000256" key="2">
    <source>
        <dbReference type="ARBA" id="ARBA00012011"/>
    </source>
</evidence>
<feature type="compositionally biased region" description="Polar residues" evidence="12">
    <location>
        <begin position="10"/>
        <end position="20"/>
    </location>
</feature>
<keyword evidence="4" id="KW-0349">Heme</keyword>
<evidence type="ECO:0000256" key="10">
    <source>
        <dbReference type="ARBA" id="ARBA00031842"/>
    </source>
</evidence>
<dbReference type="GO" id="GO:0005737">
    <property type="term" value="C:cytoplasm"/>
    <property type="evidence" value="ECO:0007669"/>
    <property type="project" value="TreeGrafter"/>
</dbReference>
<dbReference type="RefSeq" id="XP_022652825.1">
    <property type="nucleotide sequence ID" value="XM_022797090.1"/>
</dbReference>
<dbReference type="Gene3D" id="2.60.40.790">
    <property type="match status" value="1"/>
</dbReference>
<proteinExistence type="inferred from homology"/>
<dbReference type="InterPro" id="IPR001199">
    <property type="entry name" value="Cyt_B5-like_heme/steroid-bd"/>
</dbReference>
<keyword evidence="5" id="KW-0479">Metal-binding</keyword>
<dbReference type="InterPro" id="IPR017938">
    <property type="entry name" value="Riboflavin_synthase-like_b-brl"/>
</dbReference>
<dbReference type="InterPro" id="IPR018506">
    <property type="entry name" value="Cyt_B5_heme-BS"/>
</dbReference>
<dbReference type="InterPro" id="IPR001433">
    <property type="entry name" value="OxRdtase_FAD/NAD-bd"/>
</dbReference>
<evidence type="ECO:0000256" key="9">
    <source>
        <dbReference type="ARBA" id="ARBA00030883"/>
    </source>
</evidence>
<sequence>MASDGEKRSTTLTSNATGSGRNKVALAPGHSLVDWIRLAHREDLAGTGGRTLRVTPEELEKHCTPDDAWICIKGNVYNVTRYLDFHPGGEEELMRGVGSDATDLFNQVHAWVNYESMLDKCLVGKLAHAPGSNSPKKAPLEGNMAPSKKSGIFCLSLPKSLGSFFAGNAAKKATQDGSTVPDGSAGKITSEHGSRRSQPASKPQFPLDWLQDDCTVSVMVTCKTDDVLEKDCVAIDIQEKKFRLKIKVGLWIYLAVKDLAHEVYLDCNVCVNPKQKTVTVCLVKTSPSLSWYSLGSSAPEDADLIAARDYQSRRYFRKVNLVVREQITHDTYLFTFEMPKGTLVFVPVGQHVSLRVPLEDGSMCTRSYTPVVPSLEAAARSPSSDGRRIHLLIKIYDKGQMTQKLDSMSVGDQILMADSVGTFVVHRYVELENLVLLGAGTGFTPMVRMILWALYNCKDIKQVRLMSFHKTFNDIIWREQLEYLQQTDKRASYLNLGAAPTFRGRYTKAENIAGSNKLTTPGRAKLAASEVSYCVIRFHRRGMESCLLASVDRRRSQRLLPSYFKILVTHQRPFIALSLKLCIALRLVIFMHQFFSAHQLSSLTLQKDYYHKQCT</sequence>
<dbReference type="GO" id="GO:0046872">
    <property type="term" value="F:metal ion binding"/>
    <property type="evidence" value="ECO:0007669"/>
    <property type="project" value="UniProtKB-KW"/>
</dbReference>
<dbReference type="InterPro" id="IPR039261">
    <property type="entry name" value="FNR_nucleotide-bd"/>
</dbReference>
<dbReference type="InParanoid" id="A0A7M7JKS5"/>
<evidence type="ECO:0000256" key="3">
    <source>
        <dbReference type="ARBA" id="ARBA00022339"/>
    </source>
</evidence>
<dbReference type="OMA" id="ERFSCTN"/>
<feature type="region of interest" description="Disordered" evidence="12">
    <location>
        <begin position="173"/>
        <end position="204"/>
    </location>
</feature>
<dbReference type="Gene3D" id="3.40.50.80">
    <property type="entry name" value="Nucleotide-binding domain of ferredoxin-NADP reductase (FNR) module"/>
    <property type="match status" value="1"/>
</dbReference>
<dbReference type="InterPro" id="IPR008333">
    <property type="entry name" value="Cbr1-like_FAD-bd_dom"/>
</dbReference>
<dbReference type="OrthoDB" id="260519at2759"/>
<dbReference type="PROSITE" id="PS50255">
    <property type="entry name" value="CYTOCHROME_B5_2"/>
    <property type="match status" value="1"/>
</dbReference>
<evidence type="ECO:0000256" key="12">
    <source>
        <dbReference type="SAM" id="MobiDB-lite"/>
    </source>
</evidence>
<evidence type="ECO:0000256" key="7">
    <source>
        <dbReference type="ARBA" id="ARBA00023004"/>
    </source>
</evidence>
<dbReference type="InterPro" id="IPR051872">
    <property type="entry name" value="Cytochrome_b5/Flavoprotein_Rdt"/>
</dbReference>
<dbReference type="PANTHER" id="PTHR46237:SF1">
    <property type="entry name" value="CYTOCHROME B5 REDUCTASE 4"/>
    <property type="match status" value="1"/>
</dbReference>
<keyword evidence="8" id="KW-0520">NAD</keyword>
<dbReference type="Gene3D" id="2.40.30.10">
    <property type="entry name" value="Translation factors"/>
    <property type="match status" value="1"/>
</dbReference>
<feature type="domain" description="CS" evidence="14">
    <location>
        <begin position="202"/>
        <end position="295"/>
    </location>
</feature>
<dbReference type="FunCoup" id="A0A7M7JKS5">
    <property type="interactions" value="1365"/>
</dbReference>
<evidence type="ECO:0000256" key="8">
    <source>
        <dbReference type="ARBA" id="ARBA00023027"/>
    </source>
</evidence>
<dbReference type="GeneID" id="111246834"/>
<evidence type="ECO:0000259" key="13">
    <source>
        <dbReference type="PROSITE" id="PS50255"/>
    </source>
</evidence>
<dbReference type="PRINTS" id="PR00406">
    <property type="entry name" value="CYTB5RDTASE"/>
</dbReference>
<keyword evidence="7" id="KW-0408">Iron</keyword>
<dbReference type="SUPFAM" id="SSF63380">
    <property type="entry name" value="Riboflavin synthase domain-like"/>
    <property type="match status" value="1"/>
</dbReference>
<evidence type="ECO:0000256" key="6">
    <source>
        <dbReference type="ARBA" id="ARBA00023002"/>
    </source>
</evidence>
<accession>A0A7M7JKS5</accession>
<reference evidence="16" key="1">
    <citation type="submission" date="2021-01" db="UniProtKB">
        <authorList>
            <consortium name="EnsemblMetazoa"/>
        </authorList>
    </citation>
    <scope>IDENTIFICATION</scope>
</reference>
<dbReference type="PROSITE" id="PS51384">
    <property type="entry name" value="FAD_FR"/>
    <property type="match status" value="1"/>
</dbReference>
<dbReference type="EC" id="1.6.2.2" evidence="2"/>
<organism evidence="16 17">
    <name type="scientific">Varroa destructor</name>
    <name type="common">Honeybee mite</name>
    <dbReference type="NCBI Taxonomy" id="109461"/>
    <lineage>
        <taxon>Eukaryota</taxon>
        <taxon>Metazoa</taxon>
        <taxon>Ecdysozoa</taxon>
        <taxon>Arthropoda</taxon>
        <taxon>Chelicerata</taxon>
        <taxon>Arachnida</taxon>
        <taxon>Acari</taxon>
        <taxon>Parasitiformes</taxon>
        <taxon>Mesostigmata</taxon>
        <taxon>Gamasina</taxon>
        <taxon>Dermanyssoidea</taxon>
        <taxon>Varroidae</taxon>
        <taxon>Varroa</taxon>
    </lineage>
</organism>